<gene>
    <name evidence="1" type="ORF">EfsSVR2332_40590</name>
</gene>
<evidence type="ECO:0000313" key="2">
    <source>
        <dbReference type="Proteomes" id="UP001317613"/>
    </source>
</evidence>
<dbReference type="EMBL" id="AP026731">
    <property type="protein sequence ID" value="BDQ63981.1"/>
    <property type="molecule type" value="Genomic_DNA"/>
</dbReference>
<evidence type="ECO:0000313" key="1">
    <source>
        <dbReference type="EMBL" id="BDQ63981.1"/>
    </source>
</evidence>
<keyword evidence="1" id="KW-0614">Plasmid</keyword>
<accession>A0AC59HWE8</accession>
<proteinExistence type="predicted"/>
<name>A0AC59HWE8_ENTFL</name>
<geneLocation type="plasmid" evidence="1 2">
    <name>pSVR2332_phage</name>
</geneLocation>
<protein>
    <submittedName>
        <fullName evidence="1">Uncharacterized protein</fullName>
    </submittedName>
</protein>
<organism evidence="1 2">
    <name type="scientific">Enterococcus faecalis</name>
    <name type="common">Streptococcus faecalis</name>
    <dbReference type="NCBI Taxonomy" id="1351"/>
    <lineage>
        <taxon>Bacteria</taxon>
        <taxon>Bacillati</taxon>
        <taxon>Bacillota</taxon>
        <taxon>Bacilli</taxon>
        <taxon>Lactobacillales</taxon>
        <taxon>Enterococcaceae</taxon>
        <taxon>Enterococcus</taxon>
    </lineage>
</organism>
<dbReference type="Proteomes" id="UP001317613">
    <property type="component" value="Plasmid pSVR2332_phage"/>
</dbReference>
<reference evidence="1" key="1">
    <citation type="submission" date="2022-08" db="EMBL/GenBank/DDBJ databases">
        <title>Molecular epidemiological analysis of five strains of VanD-type vancomycin-resistant Enterococcus faecalis.</title>
        <authorList>
            <person name="Mimura K."/>
            <person name="Hashimoto Y."/>
            <person name="Tomita H."/>
        </authorList>
    </citation>
    <scope>NUCLEOTIDE SEQUENCE</scope>
    <source>
        <strain evidence="1">SVR2332</strain>
        <plasmid evidence="1">pSVR2332_phage</plasmid>
    </source>
</reference>
<sequence length="146" mass="17225">MDKIKIWITVDENKMITDYSLTFKENYIEIEVTEEPKDYLNWGLRNGKLVHYPDDLNDLTNQSETSFEGNVLLTLAYLSYKFSSIPNLTEVNFDYPKYADISTVYNNQGMTNLDVKKMVEYQRITEEEYQKITNKPLEEGELIVIR</sequence>